<dbReference type="EMBL" id="CAJOBA010003232">
    <property type="protein sequence ID" value="CAF3675062.1"/>
    <property type="molecule type" value="Genomic_DNA"/>
</dbReference>
<organism evidence="2 4">
    <name type="scientific">Didymodactylos carnosus</name>
    <dbReference type="NCBI Taxonomy" id="1234261"/>
    <lineage>
        <taxon>Eukaryota</taxon>
        <taxon>Metazoa</taxon>
        <taxon>Spiralia</taxon>
        <taxon>Gnathifera</taxon>
        <taxon>Rotifera</taxon>
        <taxon>Eurotatoria</taxon>
        <taxon>Bdelloidea</taxon>
        <taxon>Philodinida</taxon>
        <taxon>Philodinidae</taxon>
        <taxon>Didymodactylos</taxon>
    </lineage>
</organism>
<reference evidence="2" key="1">
    <citation type="submission" date="2021-02" db="EMBL/GenBank/DDBJ databases">
        <authorList>
            <person name="Nowell W R."/>
        </authorList>
    </citation>
    <scope>NUCLEOTIDE SEQUENCE</scope>
</reference>
<comment type="caution">
    <text evidence="2">The sequence shown here is derived from an EMBL/GenBank/DDBJ whole genome shotgun (WGS) entry which is preliminary data.</text>
</comment>
<feature type="region of interest" description="Disordered" evidence="1">
    <location>
        <begin position="314"/>
        <end position="340"/>
    </location>
</feature>
<sequence>MSETHSPQKGDIRYNHIKNKRYRWDSKQWQQLCTKPDCMKSPVHDGFCTFHYSEEQARLKIKLPIDDEKSETTKVSRSLTISELFPIPVRINEVTKRREKWDGTKWRRLCAHPDCEKASRNLCTTHRREQKQRKENGGQTKQTITYKVKATPPTAGHIKKVGKRRYMFDGRVYQSLCMIDGCLKRQKLGKLCLKHKKDKACGLLMDDSDEVEEIKKTKTKPKTGDILITKKSRYMWDGKKYIILCRMTECPNRPRCQRLCVPHLAEQEDMALTQKYYKQISELNNESRSIPEVVKNESSNLSIIVKNEPIEEVKKRPLSTSDEESSTDRQDKKQCSTTNIKTEHLHIKIEPL</sequence>
<proteinExistence type="predicted"/>
<dbReference type="Proteomes" id="UP000682733">
    <property type="component" value="Unassembled WGS sequence"/>
</dbReference>
<name>A0A8S2D6U9_9BILA</name>
<evidence type="ECO:0000313" key="3">
    <source>
        <dbReference type="EMBL" id="CAF3675062.1"/>
    </source>
</evidence>
<evidence type="ECO:0000256" key="1">
    <source>
        <dbReference type="SAM" id="MobiDB-lite"/>
    </source>
</evidence>
<evidence type="ECO:0000313" key="2">
    <source>
        <dbReference type="EMBL" id="CAF0893204.1"/>
    </source>
</evidence>
<evidence type="ECO:0000313" key="4">
    <source>
        <dbReference type="Proteomes" id="UP000677228"/>
    </source>
</evidence>
<dbReference type="EMBL" id="CAJNOK010003231">
    <property type="protein sequence ID" value="CAF0893204.1"/>
    <property type="molecule type" value="Genomic_DNA"/>
</dbReference>
<gene>
    <name evidence="2" type="ORF">OVA965_LOCUS9235</name>
    <name evidence="3" type="ORF">TMI583_LOCUS9231</name>
</gene>
<dbReference type="Proteomes" id="UP000677228">
    <property type="component" value="Unassembled WGS sequence"/>
</dbReference>
<dbReference type="AlphaFoldDB" id="A0A8S2D6U9"/>
<accession>A0A8S2D6U9</accession>
<protein>
    <submittedName>
        <fullName evidence="2">Uncharacterized protein</fullName>
    </submittedName>
</protein>